<evidence type="ECO:0000256" key="1">
    <source>
        <dbReference type="ARBA" id="ARBA00004685"/>
    </source>
</evidence>
<evidence type="ECO:0000256" key="3">
    <source>
        <dbReference type="ARBA" id="ARBA00035112"/>
    </source>
</evidence>
<evidence type="ECO:0000256" key="2">
    <source>
        <dbReference type="ARBA" id="ARBA00023002"/>
    </source>
</evidence>
<reference evidence="6" key="1">
    <citation type="journal article" date="2023" name="bioRxiv">
        <title>Complete genome of the Medicago anthracnose fungus, Colletotrichum destructivum, reveals a mini-chromosome-like region within a core chromosome.</title>
        <authorList>
            <person name="Lapalu N."/>
            <person name="Simon A."/>
            <person name="Lu A."/>
            <person name="Plaumann P.-L."/>
            <person name="Amselem J."/>
            <person name="Pigne S."/>
            <person name="Auger A."/>
            <person name="Koch C."/>
            <person name="Dallery J.-F."/>
            <person name="O'Connell R.J."/>
        </authorList>
    </citation>
    <scope>NUCLEOTIDE SEQUENCE [LARGE SCALE GENOMIC DNA]</scope>
    <source>
        <strain evidence="6">CBS 520.97</strain>
    </source>
</reference>
<organism evidence="5 6">
    <name type="scientific">Colletotrichum destructivum</name>
    <dbReference type="NCBI Taxonomy" id="34406"/>
    <lineage>
        <taxon>Eukaryota</taxon>
        <taxon>Fungi</taxon>
        <taxon>Dikarya</taxon>
        <taxon>Ascomycota</taxon>
        <taxon>Pezizomycotina</taxon>
        <taxon>Sordariomycetes</taxon>
        <taxon>Hypocreomycetidae</taxon>
        <taxon>Glomerellales</taxon>
        <taxon>Glomerellaceae</taxon>
        <taxon>Colletotrichum</taxon>
        <taxon>Colletotrichum destructivum species complex</taxon>
    </lineage>
</organism>
<feature type="transmembrane region" description="Helical" evidence="4">
    <location>
        <begin position="36"/>
        <end position="60"/>
    </location>
</feature>
<protein>
    <submittedName>
        <fullName evidence="5">Mycotoxin biosynthesis protein UstYa</fullName>
    </submittedName>
</protein>
<dbReference type="Proteomes" id="UP001322277">
    <property type="component" value="Chromosome 8"/>
</dbReference>
<keyword evidence="4" id="KW-0472">Membrane</keyword>
<evidence type="ECO:0000313" key="6">
    <source>
        <dbReference type="Proteomes" id="UP001322277"/>
    </source>
</evidence>
<dbReference type="GO" id="GO:0043386">
    <property type="term" value="P:mycotoxin biosynthetic process"/>
    <property type="evidence" value="ECO:0007669"/>
    <property type="project" value="InterPro"/>
</dbReference>
<dbReference type="PANTHER" id="PTHR33365">
    <property type="entry name" value="YALI0B05434P"/>
    <property type="match status" value="1"/>
</dbReference>
<proteinExistence type="inferred from homology"/>
<dbReference type="EMBL" id="CP137312">
    <property type="protein sequence ID" value="WQF88071.1"/>
    <property type="molecule type" value="Genomic_DNA"/>
</dbReference>
<gene>
    <name evidence="5" type="ORF">CDEST_13085</name>
</gene>
<keyword evidence="2" id="KW-0560">Oxidoreductase</keyword>
<dbReference type="PANTHER" id="PTHR33365:SF11">
    <property type="entry name" value="TAT PATHWAY SIGNAL SEQUENCE"/>
    <property type="match status" value="1"/>
</dbReference>
<name>A0AAX4IYC5_9PEZI</name>
<keyword evidence="4" id="KW-0812">Transmembrane</keyword>
<dbReference type="Pfam" id="PF11807">
    <property type="entry name" value="UstYa"/>
    <property type="match status" value="1"/>
</dbReference>
<dbReference type="GO" id="GO:0016491">
    <property type="term" value="F:oxidoreductase activity"/>
    <property type="evidence" value="ECO:0007669"/>
    <property type="project" value="UniProtKB-KW"/>
</dbReference>
<dbReference type="AlphaFoldDB" id="A0AAX4IYC5"/>
<dbReference type="RefSeq" id="XP_062785292.1">
    <property type="nucleotide sequence ID" value="XM_062929241.1"/>
</dbReference>
<evidence type="ECO:0000256" key="4">
    <source>
        <dbReference type="SAM" id="Phobius"/>
    </source>
</evidence>
<comment type="pathway">
    <text evidence="1">Mycotoxin biosynthesis.</text>
</comment>
<sequence length="269" mass="30054">MSSDTLSSKYHTLDSEDAFEDQGMLSMMRPRAGRTFASPICMLVCAFACCLVSVGFGFYIGTSGHLSALASSTVKPAAGLGMATIDELPFVADVPLVRKKFEHDSSYNFTAPGANEKWIDLISFGKPFIAIEDPAKYGLPDYFNANALQPEGLQPVAWNVFHQLHCLVCIRTTYMKLALNLDGGYDVCTKQHIEHCLESLRQAIMCASNMNMERFEFIHYPGQKAFVPKLVGQHETHTCRDWEAVKRNIRKMRSENIPVDKYGKRVSPP</sequence>
<dbReference type="GeneID" id="87949585"/>
<evidence type="ECO:0000313" key="5">
    <source>
        <dbReference type="EMBL" id="WQF88071.1"/>
    </source>
</evidence>
<dbReference type="InterPro" id="IPR021765">
    <property type="entry name" value="UstYa-like"/>
</dbReference>
<keyword evidence="4" id="KW-1133">Transmembrane helix</keyword>
<dbReference type="KEGG" id="cdet:87949585"/>
<keyword evidence="6" id="KW-1185">Reference proteome</keyword>
<comment type="similarity">
    <text evidence="3">Belongs to the ustYa family.</text>
</comment>
<accession>A0AAX4IYC5</accession>